<dbReference type="Gene3D" id="3.40.50.2020">
    <property type="match status" value="1"/>
</dbReference>
<dbReference type="InterPro" id="IPR044005">
    <property type="entry name" value="DZR_2"/>
</dbReference>
<dbReference type="CDD" id="cd06223">
    <property type="entry name" value="PRTases_typeI"/>
    <property type="match status" value="1"/>
</dbReference>
<dbReference type="Pfam" id="PF18912">
    <property type="entry name" value="DZR_2"/>
    <property type="match status" value="1"/>
</dbReference>
<dbReference type="RefSeq" id="WP_136862969.1">
    <property type="nucleotide sequence ID" value="NZ_SWCJ01000004.1"/>
</dbReference>
<dbReference type="AlphaFoldDB" id="A0A4U1BQI3"/>
<evidence type="ECO:0000256" key="1">
    <source>
        <dbReference type="ARBA" id="ARBA00008007"/>
    </source>
</evidence>
<dbReference type="InterPro" id="IPR051910">
    <property type="entry name" value="ComF/GntX_DNA_util-trans"/>
</dbReference>
<evidence type="ECO:0000259" key="2">
    <source>
        <dbReference type="Pfam" id="PF18912"/>
    </source>
</evidence>
<dbReference type="Proteomes" id="UP000305675">
    <property type="component" value="Unassembled WGS sequence"/>
</dbReference>
<reference evidence="3 4" key="1">
    <citation type="submission" date="2019-04" db="EMBL/GenBank/DDBJ databases">
        <authorList>
            <person name="Hwang J.C."/>
        </authorList>
    </citation>
    <scope>NUCLEOTIDE SEQUENCE [LARGE SCALE GENOMIC DNA]</scope>
    <source>
        <strain evidence="3 4">IMCC35002</strain>
    </source>
</reference>
<dbReference type="OrthoDB" id="9793412at2"/>
<evidence type="ECO:0000313" key="4">
    <source>
        <dbReference type="Proteomes" id="UP000305675"/>
    </source>
</evidence>
<dbReference type="PANTHER" id="PTHR47505">
    <property type="entry name" value="DNA UTILIZATION PROTEIN YHGH"/>
    <property type="match status" value="1"/>
</dbReference>
<dbReference type="InterPro" id="IPR000836">
    <property type="entry name" value="PRTase_dom"/>
</dbReference>
<dbReference type="PANTHER" id="PTHR47505:SF1">
    <property type="entry name" value="DNA UTILIZATION PROTEIN YHGH"/>
    <property type="match status" value="1"/>
</dbReference>
<comment type="similarity">
    <text evidence="1">Belongs to the ComF/GntX family.</text>
</comment>
<organism evidence="3 4">
    <name type="scientific">Ferrimonas aestuarii</name>
    <dbReference type="NCBI Taxonomy" id="2569539"/>
    <lineage>
        <taxon>Bacteria</taxon>
        <taxon>Pseudomonadati</taxon>
        <taxon>Pseudomonadota</taxon>
        <taxon>Gammaproteobacteria</taxon>
        <taxon>Alteromonadales</taxon>
        <taxon>Ferrimonadaceae</taxon>
        <taxon>Ferrimonas</taxon>
    </lineage>
</organism>
<dbReference type="SUPFAM" id="SSF53271">
    <property type="entry name" value="PRTase-like"/>
    <property type="match status" value="1"/>
</dbReference>
<protein>
    <submittedName>
        <fullName evidence="3">ComF family protein</fullName>
    </submittedName>
</protein>
<feature type="domain" description="Double zinc ribbon" evidence="2">
    <location>
        <begin position="11"/>
        <end position="66"/>
    </location>
</feature>
<evidence type="ECO:0000313" key="3">
    <source>
        <dbReference type="EMBL" id="TKB56240.1"/>
    </source>
</evidence>
<sequence length="245" mass="27023">MNYLKKTALWLLDASLPNRCYLCHVPMQDGGGLCALCLSDAQLGQVCLHCHKPLAHAPPHRCGSCLKRQRWRPTISGLNYHHPAGRFVGLGKQRRQPSLYTAALAPLITKLNQLQQQGLLITPDALVAVPIHRTRLRQLGFNHAHIIAKQLGDALGIEVIENLVGKHHCTANQQQLDAKARRRNLKQAFSVTQTGKGQNLALIDDVITTGSTLSELSGELTRNGFRVSQSWTLASALYRTPNQSN</sequence>
<dbReference type="EMBL" id="SWCJ01000004">
    <property type="protein sequence ID" value="TKB56240.1"/>
    <property type="molecule type" value="Genomic_DNA"/>
</dbReference>
<comment type="caution">
    <text evidence="3">The sequence shown here is derived from an EMBL/GenBank/DDBJ whole genome shotgun (WGS) entry which is preliminary data.</text>
</comment>
<proteinExistence type="inferred from homology"/>
<keyword evidence="4" id="KW-1185">Reference proteome</keyword>
<dbReference type="InterPro" id="IPR029057">
    <property type="entry name" value="PRTase-like"/>
</dbReference>
<gene>
    <name evidence="3" type="ORF">FCL42_08480</name>
</gene>
<name>A0A4U1BQI3_9GAMM</name>
<accession>A0A4U1BQI3</accession>